<dbReference type="GO" id="GO:0006284">
    <property type="term" value="P:base-excision repair"/>
    <property type="evidence" value="ECO:0007669"/>
    <property type="project" value="InterPro"/>
</dbReference>
<keyword evidence="6" id="KW-0408">Iron</keyword>
<dbReference type="PANTHER" id="PTHR42944:SF1">
    <property type="entry name" value="ADENINE DNA GLYCOSYLASE"/>
    <property type="match status" value="1"/>
</dbReference>
<dbReference type="EMBL" id="MFZM01000001">
    <property type="protein sequence ID" value="OGK24819.1"/>
    <property type="molecule type" value="Genomic_DNA"/>
</dbReference>
<dbReference type="Gene3D" id="1.10.340.30">
    <property type="entry name" value="Hypothetical protein, domain 2"/>
    <property type="match status" value="1"/>
</dbReference>
<sequence>MTFSGHRLVQFQKKVYDYYSLHRRKMPWREILSPYSIFISEVMLQQTQVERVISKYKVFLHVFPSFKSLAAAPLRDILSLWSGLGYNRRAVWLHRSAKIIVNKYQGKLPADQATLQMLPGIGPHTAGSIIAFAYNKPVVFIETNIRSALLHDFYKNKDNVHDKELMSLIEITLDKDNPRTWYWALMDYGSYIKKKFSNPSRRSKHHIQQKAFHGSNRQLRGRILKNLLQKVKLTKDDLIVLCDVHPSKLQNNLKDLQREGLISRDGDTYSIPQ</sequence>
<name>A0A1F7H0N6_9BACT</name>
<dbReference type="CDD" id="cd00056">
    <property type="entry name" value="ENDO3c"/>
    <property type="match status" value="1"/>
</dbReference>
<evidence type="ECO:0000259" key="10">
    <source>
        <dbReference type="SMART" id="SM00478"/>
    </source>
</evidence>
<dbReference type="SMART" id="SM00478">
    <property type="entry name" value="ENDO3c"/>
    <property type="match status" value="1"/>
</dbReference>
<comment type="similarity">
    <text evidence="2">Belongs to the Nth/MutY family.</text>
</comment>
<dbReference type="SUPFAM" id="SSF48150">
    <property type="entry name" value="DNA-glycosylase"/>
    <property type="match status" value="1"/>
</dbReference>
<dbReference type="Pfam" id="PF00730">
    <property type="entry name" value="HhH-GPD"/>
    <property type="match status" value="1"/>
</dbReference>
<dbReference type="GO" id="GO:0032357">
    <property type="term" value="F:oxidized purine DNA binding"/>
    <property type="evidence" value="ECO:0007669"/>
    <property type="project" value="TreeGrafter"/>
</dbReference>
<evidence type="ECO:0000256" key="6">
    <source>
        <dbReference type="ARBA" id="ARBA00023004"/>
    </source>
</evidence>
<keyword evidence="9" id="KW-0326">Glycosidase</keyword>
<dbReference type="AlphaFoldDB" id="A0A1F7H0N6"/>
<keyword evidence="3" id="KW-0479">Metal-binding</keyword>
<reference evidence="11 12" key="1">
    <citation type="journal article" date="2016" name="Nat. Commun.">
        <title>Thousands of microbial genomes shed light on interconnected biogeochemical processes in an aquifer system.</title>
        <authorList>
            <person name="Anantharaman K."/>
            <person name="Brown C.T."/>
            <person name="Hug L.A."/>
            <person name="Sharon I."/>
            <person name="Castelle C.J."/>
            <person name="Probst A.J."/>
            <person name="Thomas B.C."/>
            <person name="Singh A."/>
            <person name="Wilkins M.J."/>
            <person name="Karaoz U."/>
            <person name="Brodie E.L."/>
            <person name="Williams K.H."/>
            <person name="Hubbard S.S."/>
            <person name="Banfield J.F."/>
        </authorList>
    </citation>
    <scope>NUCLEOTIDE SEQUENCE [LARGE SCALE GENOMIC DNA]</scope>
</reference>
<dbReference type="InterPro" id="IPR044298">
    <property type="entry name" value="MIG/MutY"/>
</dbReference>
<accession>A0A1F7H0N6</accession>
<dbReference type="PROSITE" id="PS01155">
    <property type="entry name" value="ENDONUCLEASE_III_2"/>
    <property type="match status" value="1"/>
</dbReference>
<evidence type="ECO:0000256" key="3">
    <source>
        <dbReference type="ARBA" id="ARBA00022723"/>
    </source>
</evidence>
<keyword evidence="7" id="KW-0411">Iron-sulfur</keyword>
<dbReference type="GO" id="GO:0051536">
    <property type="term" value="F:iron-sulfur cluster binding"/>
    <property type="evidence" value="ECO:0007669"/>
    <property type="project" value="UniProtKB-KW"/>
</dbReference>
<evidence type="ECO:0000256" key="1">
    <source>
        <dbReference type="ARBA" id="ARBA00001966"/>
    </source>
</evidence>
<keyword evidence="5" id="KW-0378">Hydrolase</keyword>
<comment type="cofactor">
    <cofactor evidence="1">
        <name>[4Fe-4S] cluster</name>
        <dbReference type="ChEBI" id="CHEBI:49883"/>
    </cofactor>
</comment>
<dbReference type="Gene3D" id="1.10.1670.10">
    <property type="entry name" value="Helix-hairpin-Helix base-excision DNA repair enzymes (C-terminal)"/>
    <property type="match status" value="1"/>
</dbReference>
<dbReference type="Proteomes" id="UP000177159">
    <property type="component" value="Unassembled WGS sequence"/>
</dbReference>
<evidence type="ECO:0000256" key="7">
    <source>
        <dbReference type="ARBA" id="ARBA00023014"/>
    </source>
</evidence>
<dbReference type="InterPro" id="IPR011257">
    <property type="entry name" value="DNA_glycosylase"/>
</dbReference>
<dbReference type="InterPro" id="IPR004036">
    <property type="entry name" value="Endonuclease-III-like_CS2"/>
</dbReference>
<protein>
    <recommendedName>
        <fullName evidence="10">HhH-GPD domain-containing protein</fullName>
    </recommendedName>
</protein>
<dbReference type="InterPro" id="IPR023170">
    <property type="entry name" value="HhH_base_excis_C"/>
</dbReference>
<evidence type="ECO:0000256" key="5">
    <source>
        <dbReference type="ARBA" id="ARBA00022801"/>
    </source>
</evidence>
<evidence type="ECO:0000313" key="12">
    <source>
        <dbReference type="Proteomes" id="UP000177159"/>
    </source>
</evidence>
<keyword evidence="8" id="KW-0234">DNA repair</keyword>
<evidence type="ECO:0000256" key="4">
    <source>
        <dbReference type="ARBA" id="ARBA00022763"/>
    </source>
</evidence>
<dbReference type="GO" id="GO:0046872">
    <property type="term" value="F:metal ion binding"/>
    <property type="evidence" value="ECO:0007669"/>
    <property type="project" value="UniProtKB-KW"/>
</dbReference>
<dbReference type="GO" id="GO:0034039">
    <property type="term" value="F:8-oxo-7,8-dihydroguanine DNA N-glycosylase activity"/>
    <property type="evidence" value="ECO:0007669"/>
    <property type="project" value="TreeGrafter"/>
</dbReference>
<dbReference type="GO" id="GO:0006298">
    <property type="term" value="P:mismatch repair"/>
    <property type="evidence" value="ECO:0007669"/>
    <property type="project" value="TreeGrafter"/>
</dbReference>
<keyword evidence="4" id="KW-0227">DNA damage</keyword>
<dbReference type="GO" id="GO:0035485">
    <property type="term" value="F:adenine/guanine mispair binding"/>
    <property type="evidence" value="ECO:0007669"/>
    <property type="project" value="TreeGrafter"/>
</dbReference>
<organism evidence="11 12">
    <name type="scientific">Candidatus Roizmanbacteria bacterium RIFCSPHIGHO2_02_FULL_37_24</name>
    <dbReference type="NCBI Taxonomy" id="1802037"/>
    <lineage>
        <taxon>Bacteria</taxon>
        <taxon>Candidatus Roizmaniibacteriota</taxon>
    </lineage>
</organism>
<evidence type="ECO:0000256" key="8">
    <source>
        <dbReference type="ARBA" id="ARBA00023204"/>
    </source>
</evidence>
<evidence type="ECO:0000313" key="11">
    <source>
        <dbReference type="EMBL" id="OGK24819.1"/>
    </source>
</evidence>
<feature type="domain" description="HhH-GPD" evidence="10">
    <location>
        <begin position="43"/>
        <end position="191"/>
    </location>
</feature>
<evidence type="ECO:0000256" key="2">
    <source>
        <dbReference type="ARBA" id="ARBA00008343"/>
    </source>
</evidence>
<proteinExistence type="inferred from homology"/>
<dbReference type="PANTHER" id="PTHR42944">
    <property type="entry name" value="ADENINE DNA GLYCOSYLASE"/>
    <property type="match status" value="1"/>
</dbReference>
<gene>
    <name evidence="11" type="ORF">A3C24_00790</name>
</gene>
<evidence type="ECO:0000256" key="9">
    <source>
        <dbReference type="ARBA" id="ARBA00023295"/>
    </source>
</evidence>
<dbReference type="GO" id="GO:0000701">
    <property type="term" value="F:purine-specific mismatch base pair DNA N-glycosylase activity"/>
    <property type="evidence" value="ECO:0007669"/>
    <property type="project" value="TreeGrafter"/>
</dbReference>
<comment type="caution">
    <text evidence="11">The sequence shown here is derived from an EMBL/GenBank/DDBJ whole genome shotgun (WGS) entry which is preliminary data.</text>
</comment>
<dbReference type="InterPro" id="IPR003265">
    <property type="entry name" value="HhH-GPD_domain"/>
</dbReference>